<feature type="active site" description="Charge relay system" evidence="5">
    <location>
        <position position="202"/>
    </location>
</feature>
<dbReference type="GO" id="GO:0006508">
    <property type="term" value="P:proteolysis"/>
    <property type="evidence" value="ECO:0007669"/>
    <property type="project" value="UniProtKB-KW"/>
</dbReference>
<keyword evidence="2 5" id="KW-0645">Protease</keyword>
<dbReference type="SUPFAM" id="SSF52743">
    <property type="entry name" value="Subtilisin-like"/>
    <property type="match status" value="1"/>
</dbReference>
<name>A0A4U3LJN0_9ACTN</name>
<organism evidence="7 8">
    <name type="scientific">Herbidospora galbida</name>
    <dbReference type="NCBI Taxonomy" id="2575442"/>
    <lineage>
        <taxon>Bacteria</taxon>
        <taxon>Bacillati</taxon>
        <taxon>Actinomycetota</taxon>
        <taxon>Actinomycetes</taxon>
        <taxon>Streptosporangiales</taxon>
        <taxon>Streptosporangiaceae</taxon>
        <taxon>Herbidospora</taxon>
    </lineage>
</organism>
<keyword evidence="4 5" id="KW-0720">Serine protease</keyword>
<dbReference type="PROSITE" id="PS00138">
    <property type="entry name" value="SUBTILASE_SER"/>
    <property type="match status" value="1"/>
</dbReference>
<dbReference type="CDD" id="cd00306">
    <property type="entry name" value="Peptidases_S8_S53"/>
    <property type="match status" value="1"/>
</dbReference>
<dbReference type="PANTHER" id="PTHR43806">
    <property type="entry name" value="PEPTIDASE S8"/>
    <property type="match status" value="1"/>
</dbReference>
<dbReference type="Gene3D" id="3.40.50.200">
    <property type="entry name" value="Peptidase S8/S53 domain"/>
    <property type="match status" value="1"/>
</dbReference>
<feature type="active site" description="Charge relay system" evidence="5">
    <location>
        <position position="156"/>
    </location>
</feature>
<proteinExistence type="inferred from homology"/>
<dbReference type="InterPro" id="IPR015500">
    <property type="entry name" value="Peptidase_S8_subtilisin-rel"/>
</dbReference>
<dbReference type="EMBL" id="SZQA01000093">
    <property type="protein sequence ID" value="TKK75898.1"/>
    <property type="molecule type" value="Genomic_DNA"/>
</dbReference>
<dbReference type="GO" id="GO:0004252">
    <property type="term" value="F:serine-type endopeptidase activity"/>
    <property type="evidence" value="ECO:0007669"/>
    <property type="project" value="UniProtKB-UniRule"/>
</dbReference>
<dbReference type="InterPro" id="IPR022398">
    <property type="entry name" value="Peptidase_S8_His-AS"/>
</dbReference>
<gene>
    <name evidence="7" type="ORF">FDA94_38705</name>
</gene>
<keyword evidence="3 5" id="KW-0378">Hydrolase</keyword>
<protein>
    <submittedName>
        <fullName evidence="7">Peptidase S8</fullName>
    </submittedName>
</protein>
<keyword evidence="8" id="KW-1185">Reference proteome</keyword>
<feature type="active site" description="Charge relay system" evidence="5">
    <location>
        <position position="444"/>
    </location>
</feature>
<dbReference type="PROSITE" id="PS00137">
    <property type="entry name" value="SUBTILASE_HIS"/>
    <property type="match status" value="1"/>
</dbReference>
<dbReference type="RefSeq" id="WP_137251984.1">
    <property type="nucleotide sequence ID" value="NZ_SZQA01000093.1"/>
</dbReference>
<dbReference type="InterPro" id="IPR050131">
    <property type="entry name" value="Peptidase_S8_subtilisin-like"/>
</dbReference>
<evidence type="ECO:0000256" key="4">
    <source>
        <dbReference type="ARBA" id="ARBA00022825"/>
    </source>
</evidence>
<dbReference type="OrthoDB" id="5177045at2"/>
<dbReference type="PANTHER" id="PTHR43806:SF11">
    <property type="entry name" value="CEREVISIN-RELATED"/>
    <property type="match status" value="1"/>
</dbReference>
<dbReference type="GO" id="GO:0005615">
    <property type="term" value="C:extracellular space"/>
    <property type="evidence" value="ECO:0007669"/>
    <property type="project" value="TreeGrafter"/>
</dbReference>
<evidence type="ECO:0000313" key="7">
    <source>
        <dbReference type="EMBL" id="TKK75898.1"/>
    </source>
</evidence>
<accession>A0A4U3LJN0</accession>
<reference evidence="7 8" key="1">
    <citation type="submission" date="2019-04" db="EMBL/GenBank/DDBJ databases">
        <title>Herbidospora sp. NEAU-GS14.nov., a novel actinomycete isolated from soil.</title>
        <authorList>
            <person name="Han L."/>
        </authorList>
    </citation>
    <scope>NUCLEOTIDE SEQUENCE [LARGE SCALE GENOMIC DNA]</scope>
    <source>
        <strain evidence="7 8">NEAU-GS14</strain>
    </source>
</reference>
<evidence type="ECO:0000256" key="1">
    <source>
        <dbReference type="ARBA" id="ARBA00011073"/>
    </source>
</evidence>
<evidence type="ECO:0000313" key="8">
    <source>
        <dbReference type="Proteomes" id="UP000308705"/>
    </source>
</evidence>
<comment type="caution">
    <text evidence="7">The sequence shown here is derived from an EMBL/GenBank/DDBJ whole genome shotgun (WGS) entry which is preliminary data.</text>
</comment>
<feature type="domain" description="Peptidase S8/S53" evidence="6">
    <location>
        <begin position="151"/>
        <end position="476"/>
    </location>
</feature>
<evidence type="ECO:0000259" key="6">
    <source>
        <dbReference type="Pfam" id="PF00082"/>
    </source>
</evidence>
<dbReference type="Pfam" id="PF00082">
    <property type="entry name" value="Peptidase_S8"/>
    <property type="match status" value="1"/>
</dbReference>
<dbReference type="PRINTS" id="PR00723">
    <property type="entry name" value="SUBTILISIN"/>
</dbReference>
<dbReference type="InterPro" id="IPR000209">
    <property type="entry name" value="Peptidase_S8/S53_dom"/>
</dbReference>
<dbReference type="AlphaFoldDB" id="A0A4U3LJN0"/>
<comment type="similarity">
    <text evidence="1 5">Belongs to the peptidase S8 family.</text>
</comment>
<dbReference type="InterPro" id="IPR023828">
    <property type="entry name" value="Peptidase_S8_Ser-AS"/>
</dbReference>
<evidence type="ECO:0000256" key="3">
    <source>
        <dbReference type="ARBA" id="ARBA00022801"/>
    </source>
</evidence>
<sequence>MEPNRFREQFDMIQQSYDEHRVRLVAGPSGTPEYLHHKGVVLIRTDDYPTASYLLAGAGLEPVETSHTESTRLTTLSFADPSQPEERWHDPIVSDVIDLLLAQNIPAERDYLLTIADVNCCPADEPVPVYDGTHNPVIPVTRPSFGTAPVRVLVIDTGLVPGYDTHPTLASTIKKPGNPTGKLDSEMSPVDTQNVLRQYVGHGTFIAGLIAAVAHNVEITVRNCFSNAGTAGQHALGKDLNDILSEFQQLPRAEWPDIISLSSGTPVACDELTRINTGEQAGSPSAQPLLALEEFMNRLAALVVDKEILLVAAAGNNGSDQRFYPAAWADSQKYGRLVVSVGALRADGADVACFSNHGRWVSVFAPGEHLISTFTQRGAQTAYDYQHSSFGECRYHQSYVCTCLSPPHIGELSQNRPFETWDLATDRRLKRVRFDGLAEWSGTSFSTPLVAGMIANVMSEQNLTSHAAAEYLLNTMAGSATLRGRPAKIVRPAGWRPSMVYPST</sequence>
<evidence type="ECO:0000256" key="2">
    <source>
        <dbReference type="ARBA" id="ARBA00022670"/>
    </source>
</evidence>
<evidence type="ECO:0000256" key="5">
    <source>
        <dbReference type="PROSITE-ProRule" id="PRU01240"/>
    </source>
</evidence>
<dbReference type="PROSITE" id="PS51892">
    <property type="entry name" value="SUBTILASE"/>
    <property type="match status" value="1"/>
</dbReference>
<dbReference type="Proteomes" id="UP000308705">
    <property type="component" value="Unassembled WGS sequence"/>
</dbReference>
<dbReference type="InterPro" id="IPR036852">
    <property type="entry name" value="Peptidase_S8/S53_dom_sf"/>
</dbReference>